<dbReference type="Proteomes" id="UP000198956">
    <property type="component" value="Unassembled WGS sequence"/>
</dbReference>
<protein>
    <recommendedName>
        <fullName evidence="3">Post-transcriptional regulator</fullName>
    </recommendedName>
</protein>
<organism evidence="1 2">
    <name type="scientific">Aneurinibacillus thermoaerophilus</name>
    <dbReference type="NCBI Taxonomy" id="143495"/>
    <lineage>
        <taxon>Bacteria</taxon>
        <taxon>Bacillati</taxon>
        <taxon>Bacillota</taxon>
        <taxon>Bacilli</taxon>
        <taxon>Bacillales</taxon>
        <taxon>Paenibacillaceae</taxon>
        <taxon>Aneurinibacillus group</taxon>
        <taxon>Aneurinibacillus</taxon>
    </lineage>
</organism>
<evidence type="ECO:0000313" key="2">
    <source>
        <dbReference type="Proteomes" id="UP000198956"/>
    </source>
</evidence>
<gene>
    <name evidence="1" type="ORF">SAMN04489735_100244</name>
</gene>
<dbReference type="RefSeq" id="WP_091259698.1">
    <property type="nucleotide sequence ID" value="NZ_FNDE01000002.1"/>
</dbReference>
<accession>A0A1G7WPF3</accession>
<name>A0A1G7WPF3_ANETH</name>
<evidence type="ECO:0008006" key="3">
    <source>
        <dbReference type="Google" id="ProtNLM"/>
    </source>
</evidence>
<sequence>MKLTREEAWDYVLEYQNLIWAKIWNYNIYNKEDVFQEALIELHKRIQKHGIENISSQVRSAVVDSIKKQKNNSMDLNRLKESGVLAC</sequence>
<dbReference type="AlphaFoldDB" id="A0A1G7WPF3"/>
<reference evidence="1 2" key="1">
    <citation type="submission" date="2016-10" db="EMBL/GenBank/DDBJ databases">
        <authorList>
            <person name="de Groot N.N."/>
        </authorList>
    </citation>
    <scope>NUCLEOTIDE SEQUENCE [LARGE SCALE GENOMIC DNA]</scope>
    <source>
        <strain evidence="1 2">L 420-91</strain>
    </source>
</reference>
<evidence type="ECO:0000313" key="1">
    <source>
        <dbReference type="EMBL" id="SDG73809.1"/>
    </source>
</evidence>
<dbReference type="EMBL" id="FNDE01000002">
    <property type="protein sequence ID" value="SDG73809.1"/>
    <property type="molecule type" value="Genomic_DNA"/>
</dbReference>
<proteinExistence type="predicted"/>